<dbReference type="EMBL" id="SEWE01000074">
    <property type="protein sequence ID" value="RYU74794.1"/>
    <property type="molecule type" value="Genomic_DNA"/>
</dbReference>
<proteinExistence type="predicted"/>
<sequence>MSQHHQKPELWYVARIILKCSAPHQVEEHLFDEQIRLIQASNSEEAYQKALILGKQEELEYLNEDGMTVRWSFEGLFDLDIVESLTDGAEITSKRIRADSAQELVVAKHQLTLFWQADNTGKTAEELLGDMKS</sequence>
<evidence type="ECO:0000313" key="1">
    <source>
        <dbReference type="EMBL" id="RYU74794.1"/>
    </source>
</evidence>
<protein>
    <submittedName>
        <fullName evidence="1">DUF4288 domain-containing protein</fullName>
    </submittedName>
</protein>
<evidence type="ECO:0000313" key="2">
    <source>
        <dbReference type="Proteomes" id="UP000294155"/>
    </source>
</evidence>
<dbReference type="AlphaFoldDB" id="A0A4Q5L6F2"/>
<dbReference type="RefSeq" id="WP_129923102.1">
    <property type="nucleotide sequence ID" value="NZ_SEWE01000074.1"/>
</dbReference>
<accession>A0A4Q5L6F2</accession>
<gene>
    <name evidence="1" type="ORF">EWM57_20140</name>
</gene>
<reference evidence="1 2" key="1">
    <citation type="submission" date="2019-02" db="EMBL/GenBank/DDBJ databases">
        <title>Bacterial novel species isolated from soil.</title>
        <authorList>
            <person name="Jung H.-Y."/>
        </authorList>
    </citation>
    <scope>NUCLEOTIDE SEQUENCE [LARGE SCALE GENOMIC DNA]</scope>
    <source>
        <strain evidence="1 2">1-3-3-3</strain>
    </source>
</reference>
<name>A0A4Q5L6F2_9BACT</name>
<dbReference type="Proteomes" id="UP000294155">
    <property type="component" value="Unassembled WGS sequence"/>
</dbReference>
<dbReference type="Pfam" id="PF14119">
    <property type="entry name" value="DUF4288"/>
    <property type="match status" value="1"/>
</dbReference>
<keyword evidence="2" id="KW-1185">Reference proteome</keyword>
<dbReference type="InterPro" id="IPR025630">
    <property type="entry name" value="DUF4288"/>
</dbReference>
<dbReference type="OrthoDB" id="794805at2"/>
<comment type="caution">
    <text evidence="1">The sequence shown here is derived from an EMBL/GenBank/DDBJ whole genome shotgun (WGS) entry which is preliminary data.</text>
</comment>
<organism evidence="1 2">
    <name type="scientific">Hymenobacter persicinus</name>
    <dbReference type="NCBI Taxonomy" id="2025506"/>
    <lineage>
        <taxon>Bacteria</taxon>
        <taxon>Pseudomonadati</taxon>
        <taxon>Bacteroidota</taxon>
        <taxon>Cytophagia</taxon>
        <taxon>Cytophagales</taxon>
        <taxon>Hymenobacteraceae</taxon>
        <taxon>Hymenobacter</taxon>
    </lineage>
</organism>